<evidence type="ECO:0000313" key="8">
    <source>
        <dbReference type="Proteomes" id="UP001175271"/>
    </source>
</evidence>
<dbReference type="InterPro" id="IPR017907">
    <property type="entry name" value="Znf_RING_CS"/>
</dbReference>
<dbReference type="Gene3D" id="3.30.40.10">
    <property type="entry name" value="Zinc/RING finger domain, C3HC4 (zinc finger)"/>
    <property type="match status" value="1"/>
</dbReference>
<dbReference type="SUPFAM" id="SSF57850">
    <property type="entry name" value="RING/U-box"/>
    <property type="match status" value="1"/>
</dbReference>
<evidence type="ECO:0000313" key="7">
    <source>
        <dbReference type="EMBL" id="KAK0414672.1"/>
    </source>
</evidence>
<dbReference type="PROSITE" id="PS00518">
    <property type="entry name" value="ZF_RING_1"/>
    <property type="match status" value="1"/>
</dbReference>
<gene>
    <name evidence="7" type="ORF">QR680_011560</name>
</gene>
<keyword evidence="3" id="KW-0862">Zinc</keyword>
<keyword evidence="1" id="KW-0479">Metal-binding</keyword>
<evidence type="ECO:0000256" key="5">
    <source>
        <dbReference type="SAM" id="MobiDB-lite"/>
    </source>
</evidence>
<evidence type="ECO:0000256" key="3">
    <source>
        <dbReference type="ARBA" id="ARBA00022833"/>
    </source>
</evidence>
<dbReference type="SMART" id="SM00184">
    <property type="entry name" value="RING"/>
    <property type="match status" value="1"/>
</dbReference>
<keyword evidence="2 4" id="KW-0863">Zinc-finger</keyword>
<dbReference type="Proteomes" id="UP001175271">
    <property type="component" value="Unassembled WGS sequence"/>
</dbReference>
<protein>
    <recommendedName>
        <fullName evidence="6">RING-type domain-containing protein</fullName>
    </recommendedName>
</protein>
<reference evidence="7" key="1">
    <citation type="submission" date="2023-06" db="EMBL/GenBank/DDBJ databases">
        <title>Genomic analysis of the entomopathogenic nematode Steinernema hermaphroditum.</title>
        <authorList>
            <person name="Schwarz E.M."/>
            <person name="Heppert J.K."/>
            <person name="Baniya A."/>
            <person name="Schwartz H.T."/>
            <person name="Tan C.-H."/>
            <person name="Antoshechkin I."/>
            <person name="Sternberg P.W."/>
            <person name="Goodrich-Blair H."/>
            <person name="Dillman A.R."/>
        </authorList>
    </citation>
    <scope>NUCLEOTIDE SEQUENCE</scope>
    <source>
        <strain evidence="7">PS9179</strain>
        <tissue evidence="7">Whole animal</tissue>
    </source>
</reference>
<keyword evidence="8" id="KW-1185">Reference proteome</keyword>
<proteinExistence type="predicted"/>
<evidence type="ECO:0000256" key="1">
    <source>
        <dbReference type="ARBA" id="ARBA00022723"/>
    </source>
</evidence>
<evidence type="ECO:0000259" key="6">
    <source>
        <dbReference type="PROSITE" id="PS50089"/>
    </source>
</evidence>
<name>A0AA39I1B9_9BILA</name>
<accession>A0AA39I1B9</accession>
<comment type="caution">
    <text evidence="7">The sequence shown here is derived from an EMBL/GenBank/DDBJ whole genome shotgun (WGS) entry which is preliminary data.</text>
</comment>
<feature type="compositionally biased region" description="Basic and acidic residues" evidence="5">
    <location>
        <begin position="41"/>
        <end position="50"/>
    </location>
</feature>
<feature type="region of interest" description="Disordered" evidence="5">
    <location>
        <begin position="1"/>
        <end position="71"/>
    </location>
</feature>
<dbReference type="InterPro" id="IPR018957">
    <property type="entry name" value="Znf_C3HC4_RING-type"/>
</dbReference>
<dbReference type="AlphaFoldDB" id="A0AA39I1B9"/>
<dbReference type="InterPro" id="IPR013083">
    <property type="entry name" value="Znf_RING/FYVE/PHD"/>
</dbReference>
<dbReference type="EMBL" id="JAUCMV010000002">
    <property type="protein sequence ID" value="KAK0414672.1"/>
    <property type="molecule type" value="Genomic_DNA"/>
</dbReference>
<dbReference type="Pfam" id="PF00097">
    <property type="entry name" value="zf-C3HC4"/>
    <property type="match status" value="1"/>
</dbReference>
<feature type="domain" description="RING-type" evidence="6">
    <location>
        <begin position="106"/>
        <end position="152"/>
    </location>
</feature>
<dbReference type="GO" id="GO:0008270">
    <property type="term" value="F:zinc ion binding"/>
    <property type="evidence" value="ECO:0007669"/>
    <property type="project" value="UniProtKB-KW"/>
</dbReference>
<evidence type="ECO:0000256" key="2">
    <source>
        <dbReference type="ARBA" id="ARBA00022771"/>
    </source>
</evidence>
<feature type="compositionally biased region" description="Basic residues" evidence="5">
    <location>
        <begin position="8"/>
        <end position="28"/>
    </location>
</feature>
<dbReference type="PROSITE" id="PS50089">
    <property type="entry name" value="ZF_RING_2"/>
    <property type="match status" value="1"/>
</dbReference>
<organism evidence="7 8">
    <name type="scientific">Steinernema hermaphroditum</name>
    <dbReference type="NCBI Taxonomy" id="289476"/>
    <lineage>
        <taxon>Eukaryota</taxon>
        <taxon>Metazoa</taxon>
        <taxon>Ecdysozoa</taxon>
        <taxon>Nematoda</taxon>
        <taxon>Chromadorea</taxon>
        <taxon>Rhabditida</taxon>
        <taxon>Tylenchina</taxon>
        <taxon>Panagrolaimomorpha</taxon>
        <taxon>Strongyloidoidea</taxon>
        <taxon>Steinernematidae</taxon>
        <taxon>Steinernema</taxon>
    </lineage>
</organism>
<evidence type="ECO:0000256" key="4">
    <source>
        <dbReference type="PROSITE-ProRule" id="PRU00175"/>
    </source>
</evidence>
<dbReference type="InterPro" id="IPR001841">
    <property type="entry name" value="Znf_RING"/>
</dbReference>
<sequence length="217" mass="25421">MVRQSRSLIRKRPGPSIRQRKRTRKVVQRHQMTVVKKRSPSRKEELRTDVNQDSAIGEERPDSSEPLAASQHQDAVQTLYKSLQEMESFKNQIESYRNSTKESLTCPICTDIFYRPLICTPCGHRFCSYCLFQYFRRPLDREQSHYDCPLCRRVTKAVVRDTLTSEMVESFLNTFSEFKPDQKTCEKRDSKDTLFKAGGYITGVKKNETQLMLAIYE</sequence>
<dbReference type="PANTHER" id="PTHR23327">
    <property type="entry name" value="RING FINGER PROTEIN 127"/>
    <property type="match status" value="1"/>
</dbReference>